<gene>
    <name evidence="1" type="ORF">ARMOST_14645</name>
</gene>
<organism evidence="1 2">
    <name type="scientific">Armillaria ostoyae</name>
    <name type="common">Armillaria root rot fungus</name>
    <dbReference type="NCBI Taxonomy" id="47428"/>
    <lineage>
        <taxon>Eukaryota</taxon>
        <taxon>Fungi</taxon>
        <taxon>Dikarya</taxon>
        <taxon>Basidiomycota</taxon>
        <taxon>Agaricomycotina</taxon>
        <taxon>Agaricomycetes</taxon>
        <taxon>Agaricomycetidae</taxon>
        <taxon>Agaricales</taxon>
        <taxon>Marasmiineae</taxon>
        <taxon>Physalacriaceae</taxon>
        <taxon>Armillaria</taxon>
    </lineage>
</organism>
<dbReference type="Proteomes" id="UP000219338">
    <property type="component" value="Unassembled WGS sequence"/>
</dbReference>
<accession>A0A284RR41</accession>
<name>A0A284RR41_ARMOS</name>
<protein>
    <submittedName>
        <fullName evidence="1">Uncharacterized protein</fullName>
    </submittedName>
</protein>
<sequence>MARIIDVDENDLAAALAMVWWHHPSTWLYKMPQRPPLERSLLLMLDTNFRLQTLNTNFWLKTLDTNFRLKQAPTYYHRSQYPEGNIPAETTERNWSLWGEGAMTVYCSTQNPCRVFYLSRL</sequence>
<dbReference type="EMBL" id="FUEG01000013">
    <property type="protein sequence ID" value="SJL11242.1"/>
    <property type="molecule type" value="Genomic_DNA"/>
</dbReference>
<reference evidence="2" key="1">
    <citation type="journal article" date="2017" name="Nat. Ecol. Evol.">
        <title>Genome expansion and lineage-specific genetic innovations in the forest pathogenic fungi Armillaria.</title>
        <authorList>
            <person name="Sipos G."/>
            <person name="Prasanna A.N."/>
            <person name="Walter M.C."/>
            <person name="O'Connor E."/>
            <person name="Balint B."/>
            <person name="Krizsan K."/>
            <person name="Kiss B."/>
            <person name="Hess J."/>
            <person name="Varga T."/>
            <person name="Slot J."/>
            <person name="Riley R."/>
            <person name="Boka B."/>
            <person name="Rigling D."/>
            <person name="Barry K."/>
            <person name="Lee J."/>
            <person name="Mihaltcheva S."/>
            <person name="LaButti K."/>
            <person name="Lipzen A."/>
            <person name="Waldron R."/>
            <person name="Moloney N.M."/>
            <person name="Sperisen C."/>
            <person name="Kredics L."/>
            <person name="Vagvoelgyi C."/>
            <person name="Patrignani A."/>
            <person name="Fitzpatrick D."/>
            <person name="Nagy I."/>
            <person name="Doyle S."/>
            <person name="Anderson J.B."/>
            <person name="Grigoriev I.V."/>
            <person name="Gueldener U."/>
            <person name="Muensterkoetter M."/>
            <person name="Nagy L.G."/>
        </authorList>
    </citation>
    <scope>NUCLEOTIDE SEQUENCE [LARGE SCALE GENOMIC DNA]</scope>
    <source>
        <strain evidence="2">C18/9</strain>
    </source>
</reference>
<dbReference type="AlphaFoldDB" id="A0A284RR41"/>
<evidence type="ECO:0000313" key="2">
    <source>
        <dbReference type="Proteomes" id="UP000219338"/>
    </source>
</evidence>
<keyword evidence="2" id="KW-1185">Reference proteome</keyword>
<dbReference type="OrthoDB" id="10500214at2759"/>
<proteinExistence type="predicted"/>
<evidence type="ECO:0000313" key="1">
    <source>
        <dbReference type="EMBL" id="SJL11242.1"/>
    </source>
</evidence>